<dbReference type="SUPFAM" id="SSF54106">
    <property type="entry name" value="LysM domain"/>
    <property type="match status" value="1"/>
</dbReference>
<feature type="domain" description="LysM" evidence="2">
    <location>
        <begin position="39"/>
        <end position="83"/>
    </location>
</feature>
<reference evidence="3 4" key="1">
    <citation type="submission" date="2019-09" db="EMBL/GenBank/DDBJ databases">
        <title>Whole genome sequences of isolates from the Mars Exploration Rovers.</title>
        <authorList>
            <person name="Seuylemezian A."/>
            <person name="Vaishampayan P."/>
        </authorList>
    </citation>
    <scope>NUCLEOTIDE SEQUENCE [LARGE SCALE GENOMIC DNA]</scope>
    <source>
        <strain evidence="3 4">MER_TA_151</strain>
    </source>
</reference>
<proteinExistence type="predicted"/>
<dbReference type="SMART" id="SM00257">
    <property type="entry name" value="LysM"/>
    <property type="match status" value="1"/>
</dbReference>
<sequence length="212" mass="23806">MITLNKVVSLLLSMLIGLSIIPPAANAQSITMFKEPPFEFYKISRGDSFWFIAKRYGLDYKRLMQLNPNVDPYNMQVGGIIRLKESAASVGTFEEEVVRLVNAERAKQGLRPLQHRADVKNVAEKKAMDMINSNYFSHTSPNYGSPFDMLRAFGISYRSAGENIAKGQRSPQEVMNAWMNSSGHRANILNANYNAIGVGFYNGAWVQLFIQS</sequence>
<evidence type="ECO:0000259" key="2">
    <source>
        <dbReference type="PROSITE" id="PS51782"/>
    </source>
</evidence>
<dbReference type="InterPro" id="IPR036779">
    <property type="entry name" value="LysM_dom_sf"/>
</dbReference>
<dbReference type="AlphaFoldDB" id="A0A5J5HWL7"/>
<organism evidence="3 4">
    <name type="scientific">Niallia endozanthoxylica</name>
    <dbReference type="NCBI Taxonomy" id="2036016"/>
    <lineage>
        <taxon>Bacteria</taxon>
        <taxon>Bacillati</taxon>
        <taxon>Bacillota</taxon>
        <taxon>Bacilli</taxon>
        <taxon>Bacillales</taxon>
        <taxon>Bacillaceae</taxon>
        <taxon>Niallia</taxon>
    </lineage>
</organism>
<dbReference type="PROSITE" id="PS51782">
    <property type="entry name" value="LYSM"/>
    <property type="match status" value="1"/>
</dbReference>
<gene>
    <name evidence="3" type="ORF">F4V44_09150</name>
</gene>
<evidence type="ECO:0000313" key="3">
    <source>
        <dbReference type="EMBL" id="KAA9026038.1"/>
    </source>
</evidence>
<dbReference type="InterPro" id="IPR014044">
    <property type="entry name" value="CAP_dom"/>
</dbReference>
<dbReference type="Pfam" id="PF00188">
    <property type="entry name" value="CAP"/>
    <property type="match status" value="1"/>
</dbReference>
<protein>
    <submittedName>
        <fullName evidence="3">LysM peptidoglycan-binding domain-containing protein</fullName>
    </submittedName>
</protein>
<dbReference type="EMBL" id="VYKL01000015">
    <property type="protein sequence ID" value="KAA9026038.1"/>
    <property type="molecule type" value="Genomic_DNA"/>
</dbReference>
<dbReference type="OrthoDB" id="9783944at2"/>
<feature type="signal peptide" evidence="1">
    <location>
        <begin position="1"/>
        <end position="27"/>
    </location>
</feature>
<dbReference type="Pfam" id="PF01476">
    <property type="entry name" value="LysM"/>
    <property type="match status" value="1"/>
</dbReference>
<keyword evidence="1" id="KW-0732">Signal</keyword>
<dbReference type="PANTHER" id="PTHR31157:SF1">
    <property type="entry name" value="SCP DOMAIN-CONTAINING PROTEIN"/>
    <property type="match status" value="1"/>
</dbReference>
<evidence type="ECO:0000256" key="1">
    <source>
        <dbReference type="SAM" id="SignalP"/>
    </source>
</evidence>
<dbReference type="InterPro" id="IPR018392">
    <property type="entry name" value="LysM"/>
</dbReference>
<dbReference type="PANTHER" id="PTHR31157">
    <property type="entry name" value="SCP DOMAIN-CONTAINING PROTEIN"/>
    <property type="match status" value="1"/>
</dbReference>
<evidence type="ECO:0000313" key="4">
    <source>
        <dbReference type="Proteomes" id="UP000326671"/>
    </source>
</evidence>
<accession>A0A5J5HWL7</accession>
<comment type="caution">
    <text evidence="3">The sequence shown here is derived from an EMBL/GenBank/DDBJ whole genome shotgun (WGS) entry which is preliminary data.</text>
</comment>
<keyword evidence="4" id="KW-1185">Reference proteome</keyword>
<dbReference type="SUPFAM" id="SSF55797">
    <property type="entry name" value="PR-1-like"/>
    <property type="match status" value="1"/>
</dbReference>
<dbReference type="Gene3D" id="3.40.33.10">
    <property type="entry name" value="CAP"/>
    <property type="match status" value="1"/>
</dbReference>
<feature type="chain" id="PRO_5023868228" evidence="1">
    <location>
        <begin position="28"/>
        <end position="212"/>
    </location>
</feature>
<dbReference type="CDD" id="cd00118">
    <property type="entry name" value="LysM"/>
    <property type="match status" value="1"/>
</dbReference>
<dbReference type="InterPro" id="IPR014258">
    <property type="entry name" value="CAP_domain_YkwD-like"/>
</dbReference>
<dbReference type="Proteomes" id="UP000326671">
    <property type="component" value="Unassembled WGS sequence"/>
</dbReference>
<dbReference type="InterPro" id="IPR035940">
    <property type="entry name" value="CAP_sf"/>
</dbReference>
<name>A0A5J5HWL7_9BACI</name>
<dbReference type="NCBIfam" id="TIGR02909">
    <property type="entry name" value="spore_YkwD"/>
    <property type="match status" value="1"/>
</dbReference>
<dbReference type="CDD" id="cd05379">
    <property type="entry name" value="CAP_bacterial"/>
    <property type="match status" value="1"/>
</dbReference>